<dbReference type="InterPro" id="IPR036770">
    <property type="entry name" value="Ankyrin_rpt-contain_sf"/>
</dbReference>
<proteinExistence type="predicted"/>
<protein>
    <submittedName>
        <fullName evidence="4">Uncharacterized protein</fullName>
    </submittedName>
</protein>
<dbReference type="EMBL" id="HBFN01030753">
    <property type="protein sequence ID" value="CAD8804123.1"/>
    <property type="molecule type" value="Transcribed_RNA"/>
</dbReference>
<dbReference type="SUPFAM" id="SSF48403">
    <property type="entry name" value="Ankyrin repeat"/>
    <property type="match status" value="1"/>
</dbReference>
<dbReference type="PANTHER" id="PTHR24173">
    <property type="entry name" value="ANKYRIN REPEAT CONTAINING"/>
    <property type="match status" value="1"/>
</dbReference>
<keyword evidence="2 3" id="KW-0040">ANK repeat</keyword>
<keyword evidence="1" id="KW-0677">Repeat</keyword>
<gene>
    <name evidence="4" type="ORF">HTEP1355_LOCUS17801</name>
</gene>
<organism evidence="4">
    <name type="scientific">Hemiselmis tepida</name>
    <dbReference type="NCBI Taxonomy" id="464990"/>
    <lineage>
        <taxon>Eukaryota</taxon>
        <taxon>Cryptophyceae</taxon>
        <taxon>Cryptomonadales</taxon>
        <taxon>Hemiselmidaceae</taxon>
        <taxon>Hemiselmis</taxon>
    </lineage>
</organism>
<evidence type="ECO:0000256" key="1">
    <source>
        <dbReference type="ARBA" id="ARBA00022737"/>
    </source>
</evidence>
<sequence>MPYLGGRAGLTPDTDKCEDCPKMREPGSKDPSKCARPWGHNGENINRTLAIKLQRLNINAYGKWDEMNKDRLGQLASWPNLNVGQLLFYRCCEHSRRTNGGGEDWCTNCNQRRWKCTSCGVGGQYESENSADCSTGLQVSRKRGTSALDKRHDRVREMCCNCATTSTKVNHWKDYVASGCSKCKARDPDLLKQEEILLTQEEIKAWYKQQQRRSCLSCFGIFSSCVAPAGVIDGDTPSGVLFDAARSGNVRLVKALMEQRFNPCVQDEEGQTALHLAAEAGHVEVVREIVRQGGLDVIGVKTKNGSTARDAAEKKICEADPGRDYAPIVATRDELDRLAGELGVGTPV</sequence>
<dbReference type="Gene3D" id="1.25.40.20">
    <property type="entry name" value="Ankyrin repeat-containing domain"/>
    <property type="match status" value="1"/>
</dbReference>
<evidence type="ECO:0000256" key="2">
    <source>
        <dbReference type="ARBA" id="ARBA00023043"/>
    </source>
</evidence>
<dbReference type="Pfam" id="PF12796">
    <property type="entry name" value="Ank_2"/>
    <property type="match status" value="1"/>
</dbReference>
<dbReference type="InterPro" id="IPR002110">
    <property type="entry name" value="Ankyrin_rpt"/>
</dbReference>
<dbReference type="AlphaFoldDB" id="A0A7S0Z0Y5"/>
<feature type="repeat" description="ANK" evidence="3">
    <location>
        <begin position="269"/>
        <end position="293"/>
    </location>
</feature>
<evidence type="ECO:0000256" key="3">
    <source>
        <dbReference type="PROSITE-ProRule" id="PRU00023"/>
    </source>
</evidence>
<dbReference type="PROSITE" id="PS50297">
    <property type="entry name" value="ANK_REP_REGION"/>
    <property type="match status" value="1"/>
</dbReference>
<name>A0A7S0Z0Y5_9CRYP</name>
<reference evidence="4" key="1">
    <citation type="submission" date="2021-01" db="EMBL/GenBank/DDBJ databases">
        <authorList>
            <person name="Corre E."/>
            <person name="Pelletier E."/>
            <person name="Niang G."/>
            <person name="Scheremetjew M."/>
            <person name="Finn R."/>
            <person name="Kale V."/>
            <person name="Holt S."/>
            <person name="Cochrane G."/>
            <person name="Meng A."/>
            <person name="Brown T."/>
            <person name="Cohen L."/>
        </authorList>
    </citation>
    <scope>NUCLEOTIDE SEQUENCE</scope>
    <source>
        <strain evidence="4">CCMP443</strain>
    </source>
</reference>
<evidence type="ECO:0000313" key="4">
    <source>
        <dbReference type="EMBL" id="CAD8804123.1"/>
    </source>
</evidence>
<accession>A0A7S0Z0Y5</accession>
<dbReference type="SMART" id="SM00248">
    <property type="entry name" value="ANK"/>
    <property type="match status" value="2"/>
</dbReference>
<dbReference type="PROSITE" id="PS50088">
    <property type="entry name" value="ANK_REPEAT"/>
    <property type="match status" value="1"/>
</dbReference>
<dbReference type="PANTHER" id="PTHR24173:SF74">
    <property type="entry name" value="ANKYRIN REPEAT DOMAIN-CONTAINING PROTEIN 16"/>
    <property type="match status" value="1"/>
</dbReference>